<keyword evidence="2" id="KW-0378">Hydrolase</keyword>
<evidence type="ECO:0000256" key="1">
    <source>
        <dbReference type="ARBA" id="ARBA00022722"/>
    </source>
</evidence>
<sequence>MSKKTTDPVLRYENGVPVYRDGRAPEHLLTATALRGRRLSPAGLHPVGWVSTLPYHRVCALYDSTQARPIRPVTSRQRAVLAAGRELANTVPCRRCEQVRVSKWDEDRLCGTCLPVVETERHARMIAAAEDHERMLAADQAAAAWATEVLADPDTVVLDTETTGLHGDVRIVEIAVLDRHGAVLLDFLVHPGIPIPPDSTAIHGITDTVVAGAPRFAELLPALTEVLAGRRVIIYKRFTRQVECRIWGCRERERSSLPRPRGTSAFQTDRRRGSRPRPRPATTRQPGRADGMVRVGVASAKAFHSRLSGWSAA</sequence>
<evidence type="ECO:0000313" key="6">
    <source>
        <dbReference type="EMBL" id="PPK66189.1"/>
    </source>
</evidence>
<reference evidence="6 7" key="1">
    <citation type="submission" date="2018-02" db="EMBL/GenBank/DDBJ databases">
        <title>Genomic Encyclopedia of Archaeal and Bacterial Type Strains, Phase II (KMG-II): from individual species to whole genera.</title>
        <authorList>
            <person name="Goeker M."/>
        </authorList>
    </citation>
    <scope>NUCLEOTIDE SEQUENCE [LARGE SCALE GENOMIC DNA]</scope>
    <source>
        <strain evidence="6 7">YU 961-1</strain>
    </source>
</reference>
<dbReference type="CDD" id="cd06127">
    <property type="entry name" value="DEDDh"/>
    <property type="match status" value="1"/>
</dbReference>
<dbReference type="AlphaFoldDB" id="A0A2S6GLS4"/>
<name>A0A2S6GLS4_9PSEU</name>
<dbReference type="Gene3D" id="3.30.420.10">
    <property type="entry name" value="Ribonuclease H-like superfamily/Ribonuclease H"/>
    <property type="match status" value="1"/>
</dbReference>
<keyword evidence="3 6" id="KW-0269">Exonuclease</keyword>
<proteinExistence type="predicted"/>
<dbReference type="RefSeq" id="WP_104480660.1">
    <property type="nucleotide sequence ID" value="NZ_CP154825.1"/>
</dbReference>
<dbReference type="Proteomes" id="UP000239203">
    <property type="component" value="Unassembled WGS sequence"/>
</dbReference>
<dbReference type="SMART" id="SM00479">
    <property type="entry name" value="EXOIII"/>
    <property type="match status" value="1"/>
</dbReference>
<dbReference type="EMBL" id="PTIX01000011">
    <property type="protein sequence ID" value="PPK66189.1"/>
    <property type="molecule type" value="Genomic_DNA"/>
</dbReference>
<dbReference type="GO" id="GO:0003676">
    <property type="term" value="F:nucleic acid binding"/>
    <property type="evidence" value="ECO:0007669"/>
    <property type="project" value="InterPro"/>
</dbReference>
<dbReference type="OrthoDB" id="9791657at2"/>
<keyword evidence="1" id="KW-0540">Nuclease</keyword>
<accession>A0A2S6GLS4</accession>
<dbReference type="GO" id="GO:0008408">
    <property type="term" value="F:3'-5' exonuclease activity"/>
    <property type="evidence" value="ECO:0007669"/>
    <property type="project" value="TreeGrafter"/>
</dbReference>
<dbReference type="Pfam" id="PF00929">
    <property type="entry name" value="RNase_T"/>
    <property type="match status" value="1"/>
</dbReference>
<evidence type="ECO:0000259" key="5">
    <source>
        <dbReference type="SMART" id="SM00479"/>
    </source>
</evidence>
<dbReference type="SUPFAM" id="SSF53098">
    <property type="entry name" value="Ribonuclease H-like"/>
    <property type="match status" value="1"/>
</dbReference>
<dbReference type="InterPro" id="IPR013520">
    <property type="entry name" value="Ribonucl_H"/>
</dbReference>
<dbReference type="PANTHER" id="PTHR30231:SF4">
    <property type="entry name" value="PROTEIN NEN2"/>
    <property type="match status" value="1"/>
</dbReference>
<gene>
    <name evidence="6" type="ORF">CLV40_111153</name>
</gene>
<evidence type="ECO:0000256" key="2">
    <source>
        <dbReference type="ARBA" id="ARBA00022801"/>
    </source>
</evidence>
<feature type="compositionally biased region" description="Low complexity" evidence="4">
    <location>
        <begin position="280"/>
        <end position="289"/>
    </location>
</feature>
<evidence type="ECO:0000313" key="7">
    <source>
        <dbReference type="Proteomes" id="UP000239203"/>
    </source>
</evidence>
<feature type="domain" description="Exonuclease" evidence="5">
    <location>
        <begin position="154"/>
        <end position="312"/>
    </location>
</feature>
<dbReference type="InterPro" id="IPR036397">
    <property type="entry name" value="RNaseH_sf"/>
</dbReference>
<feature type="region of interest" description="Disordered" evidence="4">
    <location>
        <begin position="255"/>
        <end position="293"/>
    </location>
</feature>
<dbReference type="InterPro" id="IPR012337">
    <property type="entry name" value="RNaseH-like_sf"/>
</dbReference>
<protein>
    <submittedName>
        <fullName evidence="6">Exonuclease</fullName>
    </submittedName>
</protein>
<dbReference type="PANTHER" id="PTHR30231">
    <property type="entry name" value="DNA POLYMERASE III SUBUNIT EPSILON"/>
    <property type="match status" value="1"/>
</dbReference>
<evidence type="ECO:0000256" key="3">
    <source>
        <dbReference type="ARBA" id="ARBA00022839"/>
    </source>
</evidence>
<keyword evidence="7" id="KW-1185">Reference proteome</keyword>
<organism evidence="6 7">
    <name type="scientific">Actinokineospora auranticolor</name>
    <dbReference type="NCBI Taxonomy" id="155976"/>
    <lineage>
        <taxon>Bacteria</taxon>
        <taxon>Bacillati</taxon>
        <taxon>Actinomycetota</taxon>
        <taxon>Actinomycetes</taxon>
        <taxon>Pseudonocardiales</taxon>
        <taxon>Pseudonocardiaceae</taxon>
        <taxon>Actinokineospora</taxon>
    </lineage>
</organism>
<comment type="caution">
    <text evidence="6">The sequence shown here is derived from an EMBL/GenBank/DDBJ whole genome shotgun (WGS) entry which is preliminary data.</text>
</comment>
<evidence type="ECO:0000256" key="4">
    <source>
        <dbReference type="SAM" id="MobiDB-lite"/>
    </source>
</evidence>